<dbReference type="Gene3D" id="3.40.50.300">
    <property type="entry name" value="P-loop containing nucleotide triphosphate hydrolases"/>
    <property type="match status" value="1"/>
</dbReference>
<feature type="domain" description="Rv3660c-like CheY-like N-terminal" evidence="1">
    <location>
        <begin position="9"/>
        <end position="111"/>
    </location>
</feature>
<dbReference type="InterPro" id="IPR027417">
    <property type="entry name" value="P-loop_NTPase"/>
</dbReference>
<evidence type="ECO:0000313" key="2">
    <source>
        <dbReference type="EMBL" id="NKQ59106.1"/>
    </source>
</evidence>
<keyword evidence="2" id="KW-0547">Nucleotide-binding</keyword>
<dbReference type="GO" id="GO:0004386">
    <property type="term" value="F:helicase activity"/>
    <property type="evidence" value="ECO:0007669"/>
    <property type="project" value="UniProtKB-KW"/>
</dbReference>
<keyword evidence="3" id="KW-1185">Reference proteome</keyword>
<sequence>MAPERPLVVITDETLLDEVLRLAAAAGCELHRAPDIVSARADWSRAPLIVLDELSLDREPPPRAGLLLVTKGMPEAAIWQRVFDLGIERVVPIPDREADLVSAFADVVEGPRVPGGGVIGVVGGRGGAGTSVFATALALTACDGARGALLLDCDPLGGGLDLLLGAETQTGARWPDLRLQGDRISMPALSEALPEYRRAGKRLPFLACGPAAPAPDPSALASVVDAGCRAGKVVVCDLPRHLGSDVEPVTEAADLIVMVVPAEVRACAAARQVAARLSGNEDRVRLVVRGPSPGAISPQDIATAVGLPLLTSITTDRHLPKSVDDAGLLLRPRSNLTRAARLALSIATAGRSTATTTTTRAAAFRPTAATEPVAS</sequence>
<comment type="caution">
    <text evidence="2">The sequence shown here is derived from an EMBL/GenBank/DDBJ whole genome shotgun (WGS) entry which is preliminary data.</text>
</comment>
<dbReference type="EMBL" id="JAAXLS010000078">
    <property type="protein sequence ID" value="NKQ59106.1"/>
    <property type="molecule type" value="Genomic_DNA"/>
</dbReference>
<dbReference type="InterPro" id="IPR059050">
    <property type="entry name" value="Rv3660c_N"/>
</dbReference>
<dbReference type="Proteomes" id="UP000715441">
    <property type="component" value="Unassembled WGS sequence"/>
</dbReference>
<dbReference type="RefSeq" id="WP_168523566.1">
    <property type="nucleotide sequence ID" value="NZ_JAAXLS010000078.1"/>
</dbReference>
<dbReference type="PANTHER" id="PTHR43384:SF11">
    <property type="entry name" value="SEPTUM SITE DETERMINING PROTEIN"/>
    <property type="match status" value="1"/>
</dbReference>
<dbReference type="PANTHER" id="PTHR43384">
    <property type="entry name" value="SEPTUM SITE-DETERMINING PROTEIN MIND HOMOLOG, CHLOROPLASTIC-RELATED"/>
    <property type="match status" value="1"/>
</dbReference>
<proteinExistence type="predicted"/>
<dbReference type="Pfam" id="PF26563">
    <property type="entry name" value="Rv3660c_N"/>
    <property type="match status" value="1"/>
</dbReference>
<organism evidence="2 3">
    <name type="scientific">Amycolatopsis acididurans</name>
    <dbReference type="NCBI Taxonomy" id="2724524"/>
    <lineage>
        <taxon>Bacteria</taxon>
        <taxon>Bacillati</taxon>
        <taxon>Actinomycetota</taxon>
        <taxon>Actinomycetes</taxon>
        <taxon>Pseudonocardiales</taxon>
        <taxon>Pseudonocardiaceae</taxon>
        <taxon>Amycolatopsis</taxon>
    </lineage>
</organism>
<gene>
    <name evidence="2" type="ORF">HFP15_40310</name>
</gene>
<keyword evidence="2" id="KW-0347">Helicase</keyword>
<dbReference type="SUPFAM" id="SSF52540">
    <property type="entry name" value="P-loop containing nucleoside triphosphate hydrolases"/>
    <property type="match status" value="1"/>
</dbReference>
<reference evidence="2 3" key="1">
    <citation type="submission" date="2020-04" db="EMBL/GenBank/DDBJ databases">
        <title>Novel species.</title>
        <authorList>
            <person name="Teo W.F.A."/>
            <person name="Lipun K."/>
            <person name="Srisuk N."/>
            <person name="Duangmal K."/>
        </authorList>
    </citation>
    <scope>NUCLEOTIDE SEQUENCE [LARGE SCALE GENOMIC DNA]</scope>
    <source>
        <strain evidence="2 3">K13G38</strain>
    </source>
</reference>
<dbReference type="InterPro" id="IPR050625">
    <property type="entry name" value="ParA/MinD_ATPase"/>
</dbReference>
<dbReference type="InterPro" id="IPR022521">
    <property type="entry name" value="Rv3660c"/>
</dbReference>
<evidence type="ECO:0000259" key="1">
    <source>
        <dbReference type="Pfam" id="PF26563"/>
    </source>
</evidence>
<accession>A0ABX1JHH9</accession>
<keyword evidence="2" id="KW-0378">Hydrolase</keyword>
<evidence type="ECO:0000313" key="3">
    <source>
        <dbReference type="Proteomes" id="UP000715441"/>
    </source>
</evidence>
<keyword evidence="2" id="KW-0067">ATP-binding</keyword>
<name>A0ABX1JHH9_9PSEU</name>
<dbReference type="NCBIfam" id="TIGR03815">
    <property type="entry name" value="CpaE_hom_Actino"/>
    <property type="match status" value="1"/>
</dbReference>
<protein>
    <submittedName>
        <fullName evidence="2">Helicase</fullName>
    </submittedName>
</protein>